<dbReference type="Gramene" id="AET6Gv20744200.4">
    <property type="protein sequence ID" value="AET6Gv20744200.4"/>
    <property type="gene ID" value="AET6Gv20744200"/>
</dbReference>
<evidence type="ECO:0000256" key="1">
    <source>
        <dbReference type="SAM" id="MobiDB-lite"/>
    </source>
</evidence>
<proteinExistence type="predicted"/>
<protein>
    <submittedName>
        <fullName evidence="2">Uncharacterized protein</fullName>
    </submittedName>
</protein>
<reference evidence="2" key="3">
    <citation type="journal article" date="2017" name="Nature">
        <title>Genome sequence of the progenitor of the wheat D genome Aegilops tauschii.</title>
        <authorList>
            <person name="Luo M.C."/>
            <person name="Gu Y.Q."/>
            <person name="Puiu D."/>
            <person name="Wang H."/>
            <person name="Twardziok S.O."/>
            <person name="Deal K.R."/>
            <person name="Huo N."/>
            <person name="Zhu T."/>
            <person name="Wang L."/>
            <person name="Wang Y."/>
            <person name="McGuire P.E."/>
            <person name="Liu S."/>
            <person name="Long H."/>
            <person name="Ramasamy R.K."/>
            <person name="Rodriguez J.C."/>
            <person name="Van S.L."/>
            <person name="Yuan L."/>
            <person name="Wang Z."/>
            <person name="Xia Z."/>
            <person name="Xiao L."/>
            <person name="Anderson O.D."/>
            <person name="Ouyang S."/>
            <person name="Liang Y."/>
            <person name="Zimin A.V."/>
            <person name="Pertea G."/>
            <person name="Qi P."/>
            <person name="Bennetzen J.L."/>
            <person name="Dai X."/>
            <person name="Dawson M.W."/>
            <person name="Muller H.G."/>
            <person name="Kugler K."/>
            <person name="Rivarola-Duarte L."/>
            <person name="Spannagl M."/>
            <person name="Mayer K.F.X."/>
            <person name="Lu F.H."/>
            <person name="Bevan M.W."/>
            <person name="Leroy P."/>
            <person name="Li P."/>
            <person name="You F.M."/>
            <person name="Sun Q."/>
            <person name="Liu Z."/>
            <person name="Lyons E."/>
            <person name="Wicker T."/>
            <person name="Salzberg S.L."/>
            <person name="Devos K.M."/>
            <person name="Dvorak J."/>
        </authorList>
    </citation>
    <scope>NUCLEOTIDE SEQUENCE [LARGE SCALE GENOMIC DNA]</scope>
    <source>
        <strain evidence="2">cv. AL8/78</strain>
    </source>
</reference>
<dbReference type="AlphaFoldDB" id="A0A453PIB8"/>
<reference evidence="3" key="2">
    <citation type="journal article" date="2017" name="Nat. Plants">
        <title>The Aegilops tauschii genome reveals multiple impacts of transposons.</title>
        <authorList>
            <person name="Zhao G."/>
            <person name="Zou C."/>
            <person name="Li K."/>
            <person name="Wang K."/>
            <person name="Li T."/>
            <person name="Gao L."/>
            <person name="Zhang X."/>
            <person name="Wang H."/>
            <person name="Yang Z."/>
            <person name="Liu X."/>
            <person name="Jiang W."/>
            <person name="Mao L."/>
            <person name="Kong X."/>
            <person name="Jiao Y."/>
            <person name="Jia J."/>
        </authorList>
    </citation>
    <scope>NUCLEOTIDE SEQUENCE [LARGE SCALE GENOMIC DNA]</scope>
    <source>
        <strain evidence="3">cv. AL8/78</strain>
    </source>
</reference>
<accession>A0A453PIB8</accession>
<name>A0A453PIB8_AEGTS</name>
<dbReference type="Proteomes" id="UP000015105">
    <property type="component" value="Chromosome 6D"/>
</dbReference>
<feature type="compositionally biased region" description="Basic residues" evidence="1">
    <location>
        <begin position="50"/>
        <end position="71"/>
    </location>
</feature>
<organism evidence="2 3">
    <name type="scientific">Aegilops tauschii subsp. strangulata</name>
    <name type="common">Goatgrass</name>
    <dbReference type="NCBI Taxonomy" id="200361"/>
    <lineage>
        <taxon>Eukaryota</taxon>
        <taxon>Viridiplantae</taxon>
        <taxon>Streptophyta</taxon>
        <taxon>Embryophyta</taxon>
        <taxon>Tracheophyta</taxon>
        <taxon>Spermatophyta</taxon>
        <taxon>Magnoliopsida</taxon>
        <taxon>Liliopsida</taxon>
        <taxon>Poales</taxon>
        <taxon>Poaceae</taxon>
        <taxon>BOP clade</taxon>
        <taxon>Pooideae</taxon>
        <taxon>Triticodae</taxon>
        <taxon>Triticeae</taxon>
        <taxon>Triticinae</taxon>
        <taxon>Aegilops</taxon>
    </lineage>
</organism>
<feature type="region of interest" description="Disordered" evidence="1">
    <location>
        <begin position="1"/>
        <end position="71"/>
    </location>
</feature>
<reference evidence="2" key="4">
    <citation type="submission" date="2019-03" db="UniProtKB">
        <authorList>
            <consortium name="EnsemblPlants"/>
        </authorList>
    </citation>
    <scope>IDENTIFICATION</scope>
</reference>
<keyword evidence="3" id="KW-1185">Reference proteome</keyword>
<reference evidence="3" key="1">
    <citation type="journal article" date="2014" name="Science">
        <title>Ancient hybridizations among the ancestral genomes of bread wheat.</title>
        <authorList>
            <consortium name="International Wheat Genome Sequencing Consortium,"/>
            <person name="Marcussen T."/>
            <person name="Sandve S.R."/>
            <person name="Heier L."/>
            <person name="Spannagl M."/>
            <person name="Pfeifer M."/>
            <person name="Jakobsen K.S."/>
            <person name="Wulff B.B."/>
            <person name="Steuernagel B."/>
            <person name="Mayer K.F."/>
            <person name="Olsen O.A."/>
        </authorList>
    </citation>
    <scope>NUCLEOTIDE SEQUENCE [LARGE SCALE GENOMIC DNA]</scope>
    <source>
        <strain evidence="3">cv. AL8/78</strain>
    </source>
</reference>
<evidence type="ECO:0000313" key="2">
    <source>
        <dbReference type="EnsemblPlants" id="AET6Gv20744200.4"/>
    </source>
</evidence>
<evidence type="ECO:0000313" key="3">
    <source>
        <dbReference type="Proteomes" id="UP000015105"/>
    </source>
</evidence>
<dbReference type="EnsemblPlants" id="AET6Gv20744200.4">
    <property type="protein sequence ID" value="AET6Gv20744200.4"/>
    <property type="gene ID" value="AET6Gv20744200"/>
</dbReference>
<feature type="compositionally biased region" description="Basic and acidic residues" evidence="1">
    <location>
        <begin position="1"/>
        <end position="15"/>
    </location>
</feature>
<sequence length="71" mass="8573">MMCDSRQPRKEEKTRCSVLLGEAGGEQTQQSFVRGRRCEKTPPTPDSPKWRRPRRHRRRSSRCWHRRRQAP</sequence>
<reference evidence="2" key="5">
    <citation type="journal article" date="2021" name="G3 (Bethesda)">
        <title>Aegilops tauschii genome assembly Aet v5.0 features greater sequence contiguity and improved annotation.</title>
        <authorList>
            <person name="Wang L."/>
            <person name="Zhu T."/>
            <person name="Rodriguez J.C."/>
            <person name="Deal K.R."/>
            <person name="Dubcovsky J."/>
            <person name="McGuire P.E."/>
            <person name="Lux T."/>
            <person name="Spannagl M."/>
            <person name="Mayer K.F.X."/>
            <person name="Baldrich P."/>
            <person name="Meyers B.C."/>
            <person name="Huo N."/>
            <person name="Gu Y.Q."/>
            <person name="Zhou H."/>
            <person name="Devos K.M."/>
            <person name="Bennetzen J.L."/>
            <person name="Unver T."/>
            <person name="Budak H."/>
            <person name="Gulick P.J."/>
            <person name="Galiba G."/>
            <person name="Kalapos B."/>
            <person name="Nelson D.R."/>
            <person name="Li P."/>
            <person name="You F.M."/>
            <person name="Luo M.C."/>
            <person name="Dvorak J."/>
        </authorList>
    </citation>
    <scope>NUCLEOTIDE SEQUENCE [LARGE SCALE GENOMIC DNA]</scope>
    <source>
        <strain evidence="2">cv. AL8/78</strain>
    </source>
</reference>